<name>A0AAW0BN56_9AGAR</name>
<evidence type="ECO:0000256" key="1">
    <source>
        <dbReference type="SAM" id="SignalP"/>
    </source>
</evidence>
<reference evidence="2 3" key="1">
    <citation type="submission" date="2024-01" db="EMBL/GenBank/DDBJ databases">
        <title>A draft genome for a cacao thread blight-causing isolate of Paramarasmius palmivorus.</title>
        <authorList>
            <person name="Baruah I.K."/>
            <person name="Bukari Y."/>
            <person name="Amoako-Attah I."/>
            <person name="Meinhardt L.W."/>
            <person name="Bailey B.A."/>
            <person name="Cohen S.P."/>
        </authorList>
    </citation>
    <scope>NUCLEOTIDE SEQUENCE [LARGE SCALE GENOMIC DNA]</scope>
    <source>
        <strain evidence="2 3">GH-12</strain>
    </source>
</reference>
<organism evidence="2 3">
    <name type="scientific">Paramarasmius palmivorus</name>
    <dbReference type="NCBI Taxonomy" id="297713"/>
    <lineage>
        <taxon>Eukaryota</taxon>
        <taxon>Fungi</taxon>
        <taxon>Dikarya</taxon>
        <taxon>Basidiomycota</taxon>
        <taxon>Agaricomycotina</taxon>
        <taxon>Agaricomycetes</taxon>
        <taxon>Agaricomycetidae</taxon>
        <taxon>Agaricales</taxon>
        <taxon>Marasmiineae</taxon>
        <taxon>Marasmiaceae</taxon>
        <taxon>Paramarasmius</taxon>
    </lineage>
</organism>
<evidence type="ECO:0000313" key="2">
    <source>
        <dbReference type="EMBL" id="KAK7026836.1"/>
    </source>
</evidence>
<feature type="signal peptide" evidence="1">
    <location>
        <begin position="1"/>
        <end position="20"/>
    </location>
</feature>
<keyword evidence="3" id="KW-1185">Reference proteome</keyword>
<gene>
    <name evidence="2" type="ORF">VNI00_015378</name>
</gene>
<dbReference type="EMBL" id="JAYKXP010000099">
    <property type="protein sequence ID" value="KAK7026836.1"/>
    <property type="molecule type" value="Genomic_DNA"/>
</dbReference>
<evidence type="ECO:0000313" key="3">
    <source>
        <dbReference type="Proteomes" id="UP001383192"/>
    </source>
</evidence>
<sequence length="79" mass="8675">MRLTIFAPILALALAYQCLAAPLKPVEVAKREPEAGKSDTPFDNKTWFKREADADTEDVDALFSIWTWEGCGGPTGQTC</sequence>
<proteinExistence type="predicted"/>
<dbReference type="Proteomes" id="UP001383192">
    <property type="component" value="Unassembled WGS sequence"/>
</dbReference>
<feature type="chain" id="PRO_5043429636" evidence="1">
    <location>
        <begin position="21"/>
        <end position="79"/>
    </location>
</feature>
<comment type="caution">
    <text evidence="2">The sequence shown here is derived from an EMBL/GenBank/DDBJ whole genome shotgun (WGS) entry which is preliminary data.</text>
</comment>
<keyword evidence="1" id="KW-0732">Signal</keyword>
<accession>A0AAW0BN56</accession>
<protein>
    <submittedName>
        <fullName evidence="2">Uncharacterized protein</fullName>
    </submittedName>
</protein>
<dbReference type="AlphaFoldDB" id="A0AAW0BN56"/>